<dbReference type="Proteomes" id="UP000467322">
    <property type="component" value="Unassembled WGS sequence"/>
</dbReference>
<keyword evidence="3" id="KW-1185">Reference proteome</keyword>
<dbReference type="SUPFAM" id="SSF55729">
    <property type="entry name" value="Acyl-CoA N-acyltransferases (Nat)"/>
    <property type="match status" value="1"/>
</dbReference>
<dbReference type="Pfam" id="PF13302">
    <property type="entry name" value="Acetyltransf_3"/>
    <property type="match status" value="1"/>
</dbReference>
<dbReference type="AlphaFoldDB" id="A0A845M638"/>
<organism evidence="2 3">
    <name type="scientific">Maritimibacter harenae</name>
    <dbReference type="NCBI Taxonomy" id="2606218"/>
    <lineage>
        <taxon>Bacteria</taxon>
        <taxon>Pseudomonadati</taxon>
        <taxon>Pseudomonadota</taxon>
        <taxon>Alphaproteobacteria</taxon>
        <taxon>Rhodobacterales</taxon>
        <taxon>Roseobacteraceae</taxon>
        <taxon>Maritimibacter</taxon>
    </lineage>
</organism>
<reference evidence="2 3" key="1">
    <citation type="submission" date="2019-12" db="EMBL/GenBank/DDBJ databases">
        <title>Maritimibacter sp. nov. sp. isolated from sea sand.</title>
        <authorList>
            <person name="Kim J."/>
            <person name="Jeong S.E."/>
            <person name="Jung H.S."/>
            <person name="Jeon C.O."/>
        </authorList>
    </citation>
    <scope>NUCLEOTIDE SEQUENCE [LARGE SCALE GENOMIC DNA]</scope>
    <source>
        <strain evidence="2 3">DP07</strain>
    </source>
</reference>
<evidence type="ECO:0000259" key="1">
    <source>
        <dbReference type="PROSITE" id="PS51186"/>
    </source>
</evidence>
<dbReference type="PANTHER" id="PTHR43792:SF1">
    <property type="entry name" value="N-ACETYLTRANSFERASE DOMAIN-CONTAINING PROTEIN"/>
    <property type="match status" value="1"/>
</dbReference>
<evidence type="ECO:0000313" key="3">
    <source>
        <dbReference type="Proteomes" id="UP000467322"/>
    </source>
</evidence>
<dbReference type="InterPro" id="IPR051531">
    <property type="entry name" value="N-acetyltransferase"/>
</dbReference>
<sequence>MTTGTAYPWEQPIPGPAADFAATLRDRLPVLTTARLTLRPLALEDFDDYARILTTERARYMDGPDTRVEAWADFTGAVANWLLRGHGPFAVTLSATGETLGYVTVQMEAGDQEPELGFFFHAEAEGNGYAFEAAEAARDYALDVAGLTRLVSYTDPDNARAARLAERLGAFRDDLAEARFDDPVAVYRHAPTGGDGGMEAYA</sequence>
<dbReference type="Gene3D" id="3.40.630.30">
    <property type="match status" value="1"/>
</dbReference>
<evidence type="ECO:0000313" key="2">
    <source>
        <dbReference type="EMBL" id="MZR14692.1"/>
    </source>
</evidence>
<dbReference type="PROSITE" id="PS51186">
    <property type="entry name" value="GNAT"/>
    <property type="match status" value="1"/>
</dbReference>
<dbReference type="GO" id="GO:0016747">
    <property type="term" value="F:acyltransferase activity, transferring groups other than amino-acyl groups"/>
    <property type="evidence" value="ECO:0007669"/>
    <property type="project" value="InterPro"/>
</dbReference>
<dbReference type="PANTHER" id="PTHR43792">
    <property type="entry name" value="GNAT FAMILY, PUTATIVE (AFU_ORTHOLOGUE AFUA_3G00765)-RELATED-RELATED"/>
    <property type="match status" value="1"/>
</dbReference>
<dbReference type="InterPro" id="IPR016181">
    <property type="entry name" value="Acyl_CoA_acyltransferase"/>
</dbReference>
<protein>
    <submittedName>
        <fullName evidence="2">GNAT family N-acetyltransferase</fullName>
    </submittedName>
</protein>
<gene>
    <name evidence="2" type="ORF">GQE99_16855</name>
</gene>
<accession>A0A845M638</accession>
<feature type="domain" description="N-acetyltransferase" evidence="1">
    <location>
        <begin position="36"/>
        <end position="193"/>
    </location>
</feature>
<dbReference type="EMBL" id="WTUX01000019">
    <property type="protein sequence ID" value="MZR14692.1"/>
    <property type="molecule type" value="Genomic_DNA"/>
</dbReference>
<comment type="caution">
    <text evidence="2">The sequence shown here is derived from an EMBL/GenBank/DDBJ whole genome shotgun (WGS) entry which is preliminary data.</text>
</comment>
<dbReference type="RefSeq" id="WP_161352794.1">
    <property type="nucleotide sequence ID" value="NZ_WTUX01000019.1"/>
</dbReference>
<proteinExistence type="predicted"/>
<keyword evidence="2" id="KW-0808">Transferase</keyword>
<name>A0A845M638_9RHOB</name>
<dbReference type="InterPro" id="IPR000182">
    <property type="entry name" value="GNAT_dom"/>
</dbReference>